<dbReference type="GO" id="GO:0004386">
    <property type="term" value="F:helicase activity"/>
    <property type="evidence" value="ECO:0007669"/>
    <property type="project" value="UniProtKB-KW"/>
</dbReference>
<evidence type="ECO:0000313" key="10">
    <source>
        <dbReference type="EMBL" id="KRL07750.1"/>
    </source>
</evidence>
<dbReference type="InterPro" id="IPR011545">
    <property type="entry name" value="DEAD/DEAH_box_helicase_dom"/>
</dbReference>
<evidence type="ECO:0000256" key="4">
    <source>
        <dbReference type="ARBA" id="ARBA00022741"/>
    </source>
</evidence>
<gene>
    <name evidence="10" type="ORF">FD09_GL002027</name>
</gene>
<keyword evidence="11" id="KW-1185">Reference proteome</keyword>
<dbReference type="GO" id="GO:0005524">
    <property type="term" value="F:ATP binding"/>
    <property type="evidence" value="ECO:0007669"/>
    <property type="project" value="UniProtKB-KW"/>
</dbReference>
<dbReference type="InterPro" id="IPR027417">
    <property type="entry name" value="P-loop_NTPase"/>
</dbReference>
<keyword evidence="6" id="KW-0347">Helicase</keyword>
<dbReference type="STRING" id="1423792.FD09_GL002027"/>
<dbReference type="OrthoDB" id="9810236at2"/>
<evidence type="ECO:0000256" key="5">
    <source>
        <dbReference type="ARBA" id="ARBA00022801"/>
    </source>
</evidence>
<keyword evidence="5" id="KW-0378">Hydrolase</keyword>
<sequence>MAQQEWIAHYSKDGQHTESVHDHLAAIRDLCASYGETIGLAHVAGLAGWLHDAGKYSEAFQDYIRRSHDSDPSAQRGEVNHAFAGGQVLENILSNYDDPQFGYLYLRNLVENVILAHHNSNGPYDYLNPLKNEPSPLIRRIHEPVKDWNRQDIQDIFFHEFDQAEFDQYVQQAYDEILAVPETVRMEQQAFILRFIASCLVDADHLETGNFMSGVQTFVTDTSQQLTMLQQQNEQFVAKMESGDQNEKRSKINELRHQMSDLCLRAGSGKKGIYSLSVPTGGGKTYASLRFALTQAKVHAMDRIVIVIPYNTIIEQNASAIRDALNLPKDDDHTVLEYHSTVSDNPKTPEYYYARDTWDAPIVMTSQVAYLNALYGHGSKNLRHMHRLVNSILIYDEIQTMPLHALEMNNHAINWLSSMGKSTALLCTATQPKLSKDVIPVGINTPTEIVPDIPAVEAAFKRVRLINHMEMPWGVDDLTRALKDELTNVDSVLVVFNTKRSAREAFQALTLDHVDKYHLSTAMCMAHRQEVMASIQEQLENIREARQADQQPLTKMVVFSTQLIEAGVDLSFDSVFRSLAGVDSIVQAAGRCNRNHERPVGDVHVMKLDSSFEHLGSGLRDISFGAEITKQLVRNHPDADLFSASFARDYFIKFYANDQGRKLAYPLKIKGVQVNLLDLVAKTEGQFVNEPGVEKIPAGTSLSDQPLLTCASQTVAKHFEPIDSKTTPVLVQRKEDDENKNLIIEIEDGGHTPEEVSALLRRAQRYIVQVYTDAQGNPTQILDLLATHDADTGLWIAKLGVYSEDFGLGDPAGGQSFEGI</sequence>
<dbReference type="PROSITE" id="PS51643">
    <property type="entry name" value="HD_CAS3"/>
    <property type="match status" value="1"/>
</dbReference>
<dbReference type="EMBL" id="AZEC01000031">
    <property type="protein sequence ID" value="KRL07750.1"/>
    <property type="molecule type" value="Genomic_DNA"/>
</dbReference>
<evidence type="ECO:0000256" key="1">
    <source>
        <dbReference type="ARBA" id="ARBA00006847"/>
    </source>
</evidence>
<keyword evidence="4" id="KW-0547">Nucleotide-binding</keyword>
<dbReference type="Pfam" id="PF22590">
    <property type="entry name" value="Cas3-like_C_2"/>
    <property type="match status" value="1"/>
</dbReference>
<comment type="caution">
    <text evidence="10">The sequence shown here is derived from an EMBL/GenBank/DDBJ whole genome shotgun (WGS) entry which is preliminary data.</text>
</comment>
<dbReference type="Pfam" id="PF00270">
    <property type="entry name" value="DEAD"/>
    <property type="match status" value="1"/>
</dbReference>
<dbReference type="RefSeq" id="WP_057822537.1">
    <property type="nucleotide sequence ID" value="NZ_AZEC01000031.1"/>
</dbReference>
<evidence type="ECO:0000256" key="2">
    <source>
        <dbReference type="ARBA" id="ARBA00009046"/>
    </source>
</evidence>
<dbReference type="AlphaFoldDB" id="A0A0R1MIJ7"/>
<dbReference type="SUPFAM" id="SSF109604">
    <property type="entry name" value="HD-domain/PDEase-like"/>
    <property type="match status" value="1"/>
</dbReference>
<keyword evidence="3" id="KW-0479">Metal-binding</keyword>
<evidence type="ECO:0000256" key="7">
    <source>
        <dbReference type="ARBA" id="ARBA00022840"/>
    </source>
</evidence>
<keyword evidence="8" id="KW-0051">Antiviral defense</keyword>
<dbReference type="NCBIfam" id="TIGR01596">
    <property type="entry name" value="cas3_HD"/>
    <property type="match status" value="1"/>
</dbReference>
<dbReference type="CDD" id="cd17930">
    <property type="entry name" value="DEXHc_cas3"/>
    <property type="match status" value="1"/>
</dbReference>
<accession>A0A0R1MIJ7</accession>
<evidence type="ECO:0000256" key="3">
    <source>
        <dbReference type="ARBA" id="ARBA00022723"/>
    </source>
</evidence>
<keyword evidence="7" id="KW-0067">ATP-binding</keyword>
<dbReference type="CDD" id="cd09641">
    <property type="entry name" value="Cas3''_I"/>
    <property type="match status" value="1"/>
</dbReference>
<evidence type="ECO:0000313" key="11">
    <source>
        <dbReference type="Proteomes" id="UP000051330"/>
    </source>
</evidence>
<dbReference type="Gene3D" id="1.10.3210.30">
    <property type="match status" value="1"/>
</dbReference>
<proteinExistence type="inferred from homology"/>
<dbReference type="PATRIC" id="fig|1423792.3.peg.2057"/>
<feature type="domain" description="HD Cas3-type" evidence="9">
    <location>
        <begin position="13"/>
        <end position="206"/>
    </location>
</feature>
<comment type="similarity">
    <text evidence="1">In the N-terminal section; belongs to the CRISPR-associated nuclease Cas3-HD family.</text>
</comment>
<evidence type="ECO:0000259" key="9">
    <source>
        <dbReference type="PROSITE" id="PS51643"/>
    </source>
</evidence>
<dbReference type="GO" id="GO:0003676">
    <property type="term" value="F:nucleic acid binding"/>
    <property type="evidence" value="ECO:0007669"/>
    <property type="project" value="InterPro"/>
</dbReference>
<name>A0A0R1MIJ7_9LACO</name>
<dbReference type="InterPro" id="IPR054712">
    <property type="entry name" value="Cas3-like_dom"/>
</dbReference>
<dbReference type="SUPFAM" id="SSF52540">
    <property type="entry name" value="P-loop containing nucleoside triphosphate hydrolases"/>
    <property type="match status" value="1"/>
</dbReference>
<organism evidence="10 11">
    <name type="scientific">Schleiferilactobacillus perolens DSM 12744</name>
    <dbReference type="NCBI Taxonomy" id="1423792"/>
    <lineage>
        <taxon>Bacteria</taxon>
        <taxon>Bacillati</taxon>
        <taxon>Bacillota</taxon>
        <taxon>Bacilli</taxon>
        <taxon>Lactobacillales</taxon>
        <taxon>Lactobacillaceae</taxon>
        <taxon>Schleiferilactobacillus</taxon>
    </lineage>
</organism>
<dbReference type="InterPro" id="IPR038257">
    <property type="entry name" value="CRISPR-assoc_Cas3_HD_sf"/>
</dbReference>
<dbReference type="Gene3D" id="3.40.50.300">
    <property type="entry name" value="P-loop containing nucleotide triphosphate hydrolases"/>
    <property type="match status" value="2"/>
</dbReference>
<dbReference type="GO" id="GO:0016787">
    <property type="term" value="F:hydrolase activity"/>
    <property type="evidence" value="ECO:0007669"/>
    <property type="project" value="UniProtKB-KW"/>
</dbReference>
<evidence type="ECO:0000256" key="8">
    <source>
        <dbReference type="ARBA" id="ARBA00023118"/>
    </source>
</evidence>
<dbReference type="GO" id="GO:0051607">
    <property type="term" value="P:defense response to virus"/>
    <property type="evidence" value="ECO:0007669"/>
    <property type="project" value="UniProtKB-KW"/>
</dbReference>
<protein>
    <recommendedName>
        <fullName evidence="9">HD Cas3-type domain-containing protein</fullName>
    </recommendedName>
</protein>
<evidence type="ECO:0000256" key="6">
    <source>
        <dbReference type="ARBA" id="ARBA00022806"/>
    </source>
</evidence>
<dbReference type="InterPro" id="IPR006483">
    <property type="entry name" value="CRISPR-assoc_Cas3_HD"/>
</dbReference>
<reference evidence="10 11" key="1">
    <citation type="journal article" date="2015" name="Genome Announc.">
        <title>Expanding the biotechnology potential of lactobacilli through comparative genomics of 213 strains and associated genera.</title>
        <authorList>
            <person name="Sun Z."/>
            <person name="Harris H.M."/>
            <person name="McCann A."/>
            <person name="Guo C."/>
            <person name="Argimon S."/>
            <person name="Zhang W."/>
            <person name="Yang X."/>
            <person name="Jeffery I.B."/>
            <person name="Cooney J.C."/>
            <person name="Kagawa T.F."/>
            <person name="Liu W."/>
            <person name="Song Y."/>
            <person name="Salvetti E."/>
            <person name="Wrobel A."/>
            <person name="Rasinkangas P."/>
            <person name="Parkhill J."/>
            <person name="Rea M.C."/>
            <person name="O'Sullivan O."/>
            <person name="Ritari J."/>
            <person name="Douillard F.P."/>
            <person name="Paul Ross R."/>
            <person name="Yang R."/>
            <person name="Briner A.E."/>
            <person name="Felis G.E."/>
            <person name="de Vos W.M."/>
            <person name="Barrangou R."/>
            <person name="Klaenhammer T.R."/>
            <person name="Caufield P.W."/>
            <person name="Cui Y."/>
            <person name="Zhang H."/>
            <person name="O'Toole P.W."/>
        </authorList>
    </citation>
    <scope>NUCLEOTIDE SEQUENCE [LARGE SCALE GENOMIC DNA]</scope>
    <source>
        <strain evidence="10 11">DSM 12744</strain>
    </source>
</reference>
<dbReference type="Proteomes" id="UP000051330">
    <property type="component" value="Unassembled WGS sequence"/>
</dbReference>
<dbReference type="GO" id="GO:0046872">
    <property type="term" value="F:metal ion binding"/>
    <property type="evidence" value="ECO:0007669"/>
    <property type="project" value="UniProtKB-KW"/>
</dbReference>
<comment type="similarity">
    <text evidence="2">In the central section; belongs to the CRISPR-associated helicase Cas3 family.</text>
</comment>